<dbReference type="Pfam" id="PF02277">
    <property type="entry name" value="DBI_PRT"/>
    <property type="match status" value="1"/>
</dbReference>
<proteinExistence type="inferred from homology"/>
<dbReference type="PANTHER" id="PTHR43463:SF1">
    <property type="entry name" value="NICOTINATE-NUCLEOTIDE--DIMETHYLBENZIMIDAZOLE PHOSPHORIBOSYLTRANSFERASE"/>
    <property type="match status" value="1"/>
</dbReference>
<keyword evidence="12" id="KW-1185">Reference proteome</keyword>
<evidence type="ECO:0000313" key="11">
    <source>
        <dbReference type="EMBL" id="MFC0268524.1"/>
    </source>
</evidence>
<evidence type="ECO:0000256" key="4">
    <source>
        <dbReference type="ARBA" id="ARBA00015486"/>
    </source>
</evidence>
<dbReference type="Gene3D" id="1.10.1610.10">
    <property type="match status" value="1"/>
</dbReference>
<evidence type="ECO:0000256" key="10">
    <source>
        <dbReference type="HAMAP-Rule" id="MF_00230"/>
    </source>
</evidence>
<comment type="pathway">
    <text evidence="1 10">Nucleoside biosynthesis; alpha-ribazole biosynthesis; alpha-ribazole from 5,6-dimethylbenzimidazole: step 1/2.</text>
</comment>
<accession>A0ABV6G5K6</accession>
<dbReference type="InterPro" id="IPR003200">
    <property type="entry name" value="Nict_dMeBzImd_PRibTrfase"/>
</dbReference>
<dbReference type="RefSeq" id="WP_019950133.1">
    <property type="nucleotide sequence ID" value="NZ_JBHLVX010000043.1"/>
</dbReference>
<evidence type="ECO:0000256" key="8">
    <source>
        <dbReference type="ARBA" id="ARBA00030686"/>
    </source>
</evidence>
<evidence type="ECO:0000313" key="12">
    <source>
        <dbReference type="Proteomes" id="UP001589814"/>
    </source>
</evidence>
<reference evidence="11 12" key="1">
    <citation type="submission" date="2024-09" db="EMBL/GenBank/DDBJ databases">
        <authorList>
            <person name="Sun Q."/>
            <person name="Mori K."/>
        </authorList>
    </citation>
    <scope>NUCLEOTIDE SEQUENCE [LARGE SCALE GENOMIC DNA]</scope>
    <source>
        <strain evidence="11 12">CCM 7415</strain>
    </source>
</reference>
<comment type="similarity">
    <text evidence="2 10">Belongs to the CobT family.</text>
</comment>
<feature type="active site" description="Proton acceptor" evidence="10">
    <location>
        <position position="312"/>
    </location>
</feature>
<protein>
    <recommendedName>
        <fullName evidence="4 10">Nicotinate-nucleotide--dimethylbenzimidazole phosphoribosyltransferase</fullName>
        <shortName evidence="10">NN:DBI PRT</shortName>
        <ecNumber evidence="3 10">2.4.2.21</ecNumber>
    </recommendedName>
    <alternativeName>
        <fullName evidence="8 10">N(1)-alpha-phosphoribosyltransferase</fullName>
    </alternativeName>
</protein>
<evidence type="ECO:0000256" key="7">
    <source>
        <dbReference type="ARBA" id="ARBA00022679"/>
    </source>
</evidence>
<keyword evidence="7 10" id="KW-0808">Transferase</keyword>
<keyword evidence="6 10" id="KW-0328">Glycosyltransferase</keyword>
<dbReference type="EMBL" id="JBHLVX010000043">
    <property type="protein sequence ID" value="MFC0268524.1"/>
    <property type="molecule type" value="Genomic_DNA"/>
</dbReference>
<comment type="catalytic activity">
    <reaction evidence="9 10">
        <text>5,6-dimethylbenzimidazole + nicotinate beta-D-ribonucleotide = alpha-ribazole 5'-phosphate + nicotinate + H(+)</text>
        <dbReference type="Rhea" id="RHEA:11196"/>
        <dbReference type="ChEBI" id="CHEBI:15378"/>
        <dbReference type="ChEBI" id="CHEBI:15890"/>
        <dbReference type="ChEBI" id="CHEBI:32544"/>
        <dbReference type="ChEBI" id="CHEBI:57502"/>
        <dbReference type="ChEBI" id="CHEBI:57918"/>
        <dbReference type="EC" id="2.4.2.21"/>
    </reaction>
</comment>
<comment type="caution">
    <text evidence="11">The sequence shown here is derived from an EMBL/GenBank/DDBJ whole genome shotgun (WGS) entry which is preliminary data.</text>
</comment>
<dbReference type="EC" id="2.4.2.21" evidence="3 10"/>
<keyword evidence="5 10" id="KW-0169">Cobalamin biosynthesis</keyword>
<dbReference type="CDD" id="cd02439">
    <property type="entry name" value="DMB-PRT_CobT"/>
    <property type="match status" value="1"/>
</dbReference>
<evidence type="ECO:0000256" key="2">
    <source>
        <dbReference type="ARBA" id="ARBA00007110"/>
    </source>
</evidence>
<comment type="function">
    <text evidence="10">Catalyzes the synthesis of alpha-ribazole-5'-phosphate from nicotinate mononucleotide (NAMN) and 5,6-dimethylbenzimidazole (DMB).</text>
</comment>
<dbReference type="GO" id="GO:0008939">
    <property type="term" value="F:nicotinate-nucleotide-dimethylbenzimidazole phosphoribosyltransferase activity"/>
    <property type="evidence" value="ECO:0007669"/>
    <property type="project" value="UniProtKB-EC"/>
</dbReference>
<evidence type="ECO:0000256" key="3">
    <source>
        <dbReference type="ARBA" id="ARBA00011991"/>
    </source>
</evidence>
<dbReference type="NCBIfam" id="TIGR03160">
    <property type="entry name" value="cobT_DBIPRT"/>
    <property type="match status" value="1"/>
</dbReference>
<dbReference type="InterPro" id="IPR017846">
    <property type="entry name" value="Nict_dMeBzImd_PRibTrfase_bact"/>
</dbReference>
<gene>
    <name evidence="10 11" type="primary">cobT</name>
    <name evidence="11" type="ORF">ACFFHW_11130</name>
</gene>
<dbReference type="HAMAP" id="MF_00230">
    <property type="entry name" value="CobT"/>
    <property type="match status" value="1"/>
</dbReference>
<dbReference type="PANTHER" id="PTHR43463">
    <property type="entry name" value="NICOTINATE-NUCLEOTIDE--DIMETHYLBENZIMIDAZOLE PHOSPHORIBOSYLTRANSFERASE"/>
    <property type="match status" value="1"/>
</dbReference>
<name>A0ABV6G5K6_9GAMM</name>
<organism evidence="11 12">
    <name type="scientific">Kushneria aurantia</name>
    <dbReference type="NCBI Taxonomy" id="504092"/>
    <lineage>
        <taxon>Bacteria</taxon>
        <taxon>Pseudomonadati</taxon>
        <taxon>Pseudomonadota</taxon>
        <taxon>Gammaproteobacteria</taxon>
        <taxon>Oceanospirillales</taxon>
        <taxon>Halomonadaceae</taxon>
        <taxon>Kushneria</taxon>
    </lineage>
</organism>
<evidence type="ECO:0000256" key="1">
    <source>
        <dbReference type="ARBA" id="ARBA00005049"/>
    </source>
</evidence>
<sequence>MTFDITPLSRDADVDIRRRIDARLKPPGALGELETLALQLVRLLGDSQPQLTSPTLLLFAGDHGVVTEGVSVAGAEVTALMVSRFGAGDASVNVFCRQAQMALRVIDCGIVTPPAAQAWLTDARLGAGTAPLHREAAMSLAQLDEGLANGRRLAHEQHHRGSNLIALGEMGIGNTTSASALMAALTRLPVSACVGDGSGIDADTYRRKRDIVTQALARHAAVLDSPRDSLAALGGFEIVTMVGAILGAAECGMAVLVDGFITTVAACYACRLYPATRDYLIFAHCGSERGHRALLDELEARPLLSLQLRMGEGAGAALALPLLRSALAFYNEMASFADVGLDLSS</sequence>
<dbReference type="InterPro" id="IPR036087">
    <property type="entry name" value="Nict_dMeBzImd_PRibTrfase_sf"/>
</dbReference>
<dbReference type="SUPFAM" id="SSF52733">
    <property type="entry name" value="Nicotinate mononucleotide:5,6-dimethylbenzimidazole phosphoribosyltransferase (CobT)"/>
    <property type="match status" value="1"/>
</dbReference>
<evidence type="ECO:0000256" key="5">
    <source>
        <dbReference type="ARBA" id="ARBA00022573"/>
    </source>
</evidence>
<dbReference type="Gene3D" id="3.40.50.10210">
    <property type="match status" value="1"/>
</dbReference>
<evidence type="ECO:0000256" key="9">
    <source>
        <dbReference type="ARBA" id="ARBA00047340"/>
    </source>
</evidence>
<dbReference type="Proteomes" id="UP001589814">
    <property type="component" value="Unassembled WGS sequence"/>
</dbReference>
<dbReference type="NCBIfam" id="NF000996">
    <property type="entry name" value="PRK00105.1"/>
    <property type="match status" value="1"/>
</dbReference>
<dbReference type="InterPro" id="IPR023195">
    <property type="entry name" value="Nict_dMeBzImd_PRibTrfase_N"/>
</dbReference>
<evidence type="ECO:0000256" key="6">
    <source>
        <dbReference type="ARBA" id="ARBA00022676"/>
    </source>
</evidence>